<keyword evidence="3" id="KW-1185">Reference proteome</keyword>
<protein>
    <submittedName>
        <fullName evidence="2">Uncharacterized protein</fullName>
    </submittedName>
</protein>
<reference evidence="2 3" key="1">
    <citation type="submission" date="2017-04" db="EMBL/GenBank/DDBJ databases">
        <authorList>
            <person name="Afonso C.L."/>
            <person name="Miller P.J."/>
            <person name="Scott M.A."/>
            <person name="Spackman E."/>
            <person name="Goraichik I."/>
            <person name="Dimitrov K.M."/>
            <person name="Suarez D.L."/>
            <person name="Swayne D.E."/>
        </authorList>
    </citation>
    <scope>NUCLEOTIDE SEQUENCE [LARGE SCALE GENOMIC DNA]</scope>
    <source>
        <strain evidence="2 3">CGMCC 1.12708</strain>
    </source>
</reference>
<evidence type="ECO:0000313" key="3">
    <source>
        <dbReference type="Proteomes" id="UP000192393"/>
    </source>
</evidence>
<dbReference type="OrthoDB" id="996104at2"/>
<keyword evidence="1" id="KW-1133">Transmembrane helix</keyword>
<dbReference type="EMBL" id="FWXS01000001">
    <property type="protein sequence ID" value="SMC32270.1"/>
    <property type="molecule type" value="Genomic_DNA"/>
</dbReference>
<proteinExistence type="predicted"/>
<feature type="transmembrane region" description="Helical" evidence="1">
    <location>
        <begin position="563"/>
        <end position="583"/>
    </location>
</feature>
<gene>
    <name evidence="2" type="ORF">SAMN06296427_10167</name>
</gene>
<sequence>MIKKLNKYLLENHPLVWNTRLVWMLLIMGLMHIGFFVIGFFAYFSAVDLHDSDLFDSYLESGFVWIGILLSILILILWMNQYFKQNAFKFHYPKSKLSLFKEFLIIFLISLLCITQYFSYTKGLQIRVSGLKTTEQLEKEIDLTNLAAAFALQSSYYGNDYRTSYFYSQSNRCVDVPAFDSLVSKDEVLKLHVSKEFKRNVVDYAAEDTINYHKFPDSIFYPLYKNDEFEDVLIRSFPKRKAWRSTQDYKTNEPFVKRDNYNGYYEEHIVVEDVSETASDVVYSAGSSTYQYYNLNSIYNYCGVVVNPFDSTKTDNTYAKQVFKLLNEDQKTEIQALLNNYQKLADEYEVGYRFKDKKWIDYVYNPPYYFVDYELTSPSRYDDNDHKRYKKDYFAQADMERSLKTIIEAKSGVIDSYSYLIVLYIALGISLLVYTFRITTMRTWVISVVGSIVVFFVYFCLYFAFGMLFSTINETYALILVLSFIFLFFILASSGILCGKRKLITGVNFIWSIWTFGFIFPILLGLYRIYLEWKYPVYLSQSENVTLFNRHPHIEWMNDHSELILSINLVLVFLFLILIIPAIKKWKAMPEE</sequence>
<feature type="transmembrane region" description="Helical" evidence="1">
    <location>
        <begin position="21"/>
        <end position="43"/>
    </location>
</feature>
<keyword evidence="1" id="KW-0812">Transmembrane</keyword>
<evidence type="ECO:0000313" key="2">
    <source>
        <dbReference type="EMBL" id="SMC32270.1"/>
    </source>
</evidence>
<feature type="transmembrane region" description="Helical" evidence="1">
    <location>
        <begin position="63"/>
        <end position="83"/>
    </location>
</feature>
<feature type="transmembrane region" description="Helical" evidence="1">
    <location>
        <begin position="475"/>
        <end position="497"/>
    </location>
</feature>
<dbReference type="RefSeq" id="WP_084015287.1">
    <property type="nucleotide sequence ID" value="NZ_FWXS01000001.1"/>
</dbReference>
<keyword evidence="1" id="KW-0472">Membrane</keyword>
<feature type="transmembrane region" description="Helical" evidence="1">
    <location>
        <begin position="509"/>
        <end position="530"/>
    </location>
</feature>
<feature type="transmembrane region" description="Helical" evidence="1">
    <location>
        <begin position="443"/>
        <end position="469"/>
    </location>
</feature>
<dbReference type="Proteomes" id="UP000192393">
    <property type="component" value="Unassembled WGS sequence"/>
</dbReference>
<dbReference type="AlphaFoldDB" id="A0A1W1Y7T7"/>
<feature type="transmembrane region" description="Helical" evidence="1">
    <location>
        <begin position="103"/>
        <end position="120"/>
    </location>
</feature>
<feature type="transmembrane region" description="Helical" evidence="1">
    <location>
        <begin position="417"/>
        <end position="436"/>
    </location>
</feature>
<accession>A0A1W1Y7T7</accession>
<evidence type="ECO:0000256" key="1">
    <source>
        <dbReference type="SAM" id="Phobius"/>
    </source>
</evidence>
<organism evidence="2 3">
    <name type="scientific">Moheibacter sediminis</name>
    <dbReference type="NCBI Taxonomy" id="1434700"/>
    <lineage>
        <taxon>Bacteria</taxon>
        <taxon>Pseudomonadati</taxon>
        <taxon>Bacteroidota</taxon>
        <taxon>Flavobacteriia</taxon>
        <taxon>Flavobacteriales</taxon>
        <taxon>Weeksellaceae</taxon>
        <taxon>Moheibacter</taxon>
    </lineage>
</organism>
<dbReference type="STRING" id="1434700.SAMN06296427_10167"/>
<name>A0A1W1Y7T7_9FLAO</name>